<organism evidence="2 3">
    <name type="scientific">Opisthorchis viverrini</name>
    <name type="common">Southeast Asian liver fluke</name>
    <dbReference type="NCBI Taxonomy" id="6198"/>
    <lineage>
        <taxon>Eukaryota</taxon>
        <taxon>Metazoa</taxon>
        <taxon>Spiralia</taxon>
        <taxon>Lophotrochozoa</taxon>
        <taxon>Platyhelminthes</taxon>
        <taxon>Trematoda</taxon>
        <taxon>Digenea</taxon>
        <taxon>Opisthorchiida</taxon>
        <taxon>Opisthorchiata</taxon>
        <taxon>Opisthorchiidae</taxon>
        <taxon>Opisthorchis</taxon>
    </lineage>
</organism>
<dbReference type="AlphaFoldDB" id="A0A074ZH42"/>
<feature type="coiled-coil region" evidence="1">
    <location>
        <begin position="181"/>
        <end position="215"/>
    </location>
</feature>
<keyword evidence="3" id="KW-1185">Reference proteome</keyword>
<evidence type="ECO:0000313" key="2">
    <source>
        <dbReference type="EMBL" id="KER26601.1"/>
    </source>
</evidence>
<keyword evidence="1" id="KW-0175">Coiled coil</keyword>
<dbReference type="CTD" id="20320356"/>
<accession>A0A074ZH42</accession>
<evidence type="ECO:0000313" key="3">
    <source>
        <dbReference type="Proteomes" id="UP000054324"/>
    </source>
</evidence>
<sequence>MWRLVDSIHWRDHLVDSCASNRGTMGHDDPTDAKRVLVRSFLHYVELMKKDYDCMGQARTLQMLNELHARAKDEALIMLDSEIAADDPAVVEQFRNRLMQNIELQLDKRRNELEDLIKWKAVPRNGNNDGGIDERLKKELDQQKQHYELLMNNTLDEQKEHHARLMKVQLDEQKLFYETLLETKATEMNKLKQELNRISSEKEELQRRLEENTSEATEMADFLSRFGGQENGFDSIQQKQCVVMLRQLLETSNARTTKEMQNELDNQKAVYEEMLKSKDRELEELRQDRERLSGKVEELQCQLECSCNEAVATLEHRAAELGQLREERDRLSNEVNSLRQQVMTGTKEATEQAARHKAELEDLTGSWQQMLRTKEELLEFKTAELTRNPNLFLDRKDEEIRQLKTEILLKDRSIEDLKTLLHTVDNSNEIRKASLQVGGAGG</sequence>
<proteinExistence type="predicted"/>
<gene>
    <name evidence="2" type="ORF">T265_06174</name>
</gene>
<dbReference type="RefSeq" id="XP_009169639.1">
    <property type="nucleotide sequence ID" value="XM_009171375.1"/>
</dbReference>
<protein>
    <submittedName>
        <fullName evidence="2">Uncharacterized protein</fullName>
    </submittedName>
</protein>
<dbReference type="EMBL" id="KL596743">
    <property type="protein sequence ID" value="KER26601.1"/>
    <property type="molecule type" value="Genomic_DNA"/>
</dbReference>
<dbReference type="OrthoDB" id="6274314at2759"/>
<reference evidence="2 3" key="1">
    <citation type="submission" date="2013-11" db="EMBL/GenBank/DDBJ databases">
        <title>Opisthorchis viverrini - life in the bile duct.</title>
        <authorList>
            <person name="Young N.D."/>
            <person name="Nagarajan N."/>
            <person name="Lin S.J."/>
            <person name="Korhonen P.K."/>
            <person name="Jex A.R."/>
            <person name="Hall R.S."/>
            <person name="Safavi-Hemami H."/>
            <person name="Kaewkong W."/>
            <person name="Bertrand D."/>
            <person name="Gao S."/>
            <person name="Seet Q."/>
            <person name="Wongkham S."/>
            <person name="Teh B.T."/>
            <person name="Wongkham C."/>
            <person name="Intapan P.M."/>
            <person name="Maleewong W."/>
            <person name="Yang X."/>
            <person name="Hu M."/>
            <person name="Wang Z."/>
            <person name="Hofmann A."/>
            <person name="Sternberg P.W."/>
            <person name="Tan P."/>
            <person name="Wang J."/>
            <person name="Gasser R.B."/>
        </authorList>
    </citation>
    <scope>NUCLEOTIDE SEQUENCE [LARGE SCALE GENOMIC DNA]</scope>
</reference>
<evidence type="ECO:0000256" key="1">
    <source>
        <dbReference type="SAM" id="Coils"/>
    </source>
</evidence>
<dbReference type="Proteomes" id="UP000054324">
    <property type="component" value="Unassembled WGS sequence"/>
</dbReference>
<feature type="coiled-coil region" evidence="1">
    <location>
        <begin position="257"/>
        <end position="366"/>
    </location>
</feature>
<name>A0A074ZH42_OPIVI</name>
<dbReference type="GeneID" id="20320356"/>
<dbReference type="KEGG" id="ovi:T265_06174"/>